<evidence type="ECO:0000256" key="1">
    <source>
        <dbReference type="ARBA" id="ARBA00022737"/>
    </source>
</evidence>
<dbReference type="GO" id="GO:0003755">
    <property type="term" value="F:peptidyl-prolyl cis-trans isomerase activity"/>
    <property type="evidence" value="ECO:0007669"/>
    <property type="project" value="UniProtKB-KW"/>
</dbReference>
<keyword evidence="3" id="KW-0413">Isomerase</keyword>
<protein>
    <recommendedName>
        <fullName evidence="3">peptidylprolyl isomerase</fullName>
        <ecNumber evidence="3">5.2.1.8</ecNumber>
    </recommendedName>
</protein>
<comment type="catalytic activity">
    <reaction evidence="3">
        <text>[protein]-peptidylproline (omega=180) = [protein]-peptidylproline (omega=0)</text>
        <dbReference type="Rhea" id="RHEA:16237"/>
        <dbReference type="Rhea" id="RHEA-COMP:10747"/>
        <dbReference type="Rhea" id="RHEA-COMP:10748"/>
        <dbReference type="ChEBI" id="CHEBI:83833"/>
        <dbReference type="ChEBI" id="CHEBI:83834"/>
        <dbReference type="EC" id="5.2.1.8"/>
    </reaction>
</comment>
<keyword evidence="3" id="KW-0697">Rotamase</keyword>
<dbReference type="KEGG" id="mis:MICPUN_109364"/>
<dbReference type="GeneID" id="8248416"/>
<evidence type="ECO:0000256" key="4">
    <source>
        <dbReference type="SAM" id="MobiDB-lite"/>
    </source>
</evidence>
<dbReference type="SMART" id="SM00028">
    <property type="entry name" value="TPR"/>
    <property type="match status" value="3"/>
</dbReference>
<evidence type="ECO:0000313" key="7">
    <source>
        <dbReference type="Proteomes" id="UP000002009"/>
    </source>
</evidence>
<feature type="compositionally biased region" description="Basic and acidic residues" evidence="4">
    <location>
        <begin position="369"/>
        <end position="393"/>
    </location>
</feature>
<dbReference type="Gene3D" id="1.25.40.10">
    <property type="entry name" value="Tetratricopeptide repeat domain"/>
    <property type="match status" value="1"/>
</dbReference>
<evidence type="ECO:0000313" key="6">
    <source>
        <dbReference type="EMBL" id="ACO66989.1"/>
    </source>
</evidence>
<dbReference type="EMBL" id="CP001331">
    <property type="protein sequence ID" value="ACO66989.1"/>
    <property type="molecule type" value="Genomic_DNA"/>
</dbReference>
<reference evidence="6 7" key="1">
    <citation type="journal article" date="2009" name="Science">
        <title>Green evolution and dynamic adaptations revealed by genomes of the marine picoeukaryotes Micromonas.</title>
        <authorList>
            <person name="Worden A.Z."/>
            <person name="Lee J.H."/>
            <person name="Mock T."/>
            <person name="Rouze P."/>
            <person name="Simmons M.P."/>
            <person name="Aerts A.L."/>
            <person name="Allen A.E."/>
            <person name="Cuvelier M.L."/>
            <person name="Derelle E."/>
            <person name="Everett M.V."/>
            <person name="Foulon E."/>
            <person name="Grimwood J."/>
            <person name="Gundlach H."/>
            <person name="Henrissat B."/>
            <person name="Napoli C."/>
            <person name="McDonald S.M."/>
            <person name="Parker M.S."/>
            <person name="Rombauts S."/>
            <person name="Salamov A."/>
            <person name="Von Dassow P."/>
            <person name="Badger J.H."/>
            <person name="Coutinho P.M."/>
            <person name="Demir E."/>
            <person name="Dubchak I."/>
            <person name="Gentemann C."/>
            <person name="Eikrem W."/>
            <person name="Gready J.E."/>
            <person name="John U."/>
            <person name="Lanier W."/>
            <person name="Lindquist E.A."/>
            <person name="Lucas S."/>
            <person name="Mayer K.F."/>
            <person name="Moreau H."/>
            <person name="Not F."/>
            <person name="Otillar R."/>
            <person name="Panaud O."/>
            <person name="Pangilinan J."/>
            <person name="Paulsen I."/>
            <person name="Piegu B."/>
            <person name="Poliakov A."/>
            <person name="Robbens S."/>
            <person name="Schmutz J."/>
            <person name="Toulza E."/>
            <person name="Wyss T."/>
            <person name="Zelensky A."/>
            <person name="Zhou K."/>
            <person name="Armbrust E.V."/>
            <person name="Bhattacharya D."/>
            <person name="Goodenough U.W."/>
            <person name="Van de Peer Y."/>
            <person name="Grigoriev I.V."/>
        </authorList>
    </citation>
    <scope>NUCLEOTIDE SEQUENCE [LARGE SCALE GENOMIC DNA]</scope>
    <source>
        <strain evidence="7">RCC299 / NOUM17</strain>
    </source>
</reference>
<dbReference type="eggNOG" id="KOG0543">
    <property type="taxonomic scope" value="Eukaryota"/>
</dbReference>
<dbReference type="Gene3D" id="3.10.50.40">
    <property type="match status" value="1"/>
</dbReference>
<evidence type="ECO:0000256" key="2">
    <source>
        <dbReference type="ARBA" id="ARBA00022803"/>
    </source>
</evidence>
<dbReference type="Proteomes" id="UP000002009">
    <property type="component" value="Chromosome 13"/>
</dbReference>
<feature type="region of interest" description="Disordered" evidence="4">
    <location>
        <begin position="365"/>
        <end position="395"/>
    </location>
</feature>
<name>C1EGA6_MICCC</name>
<dbReference type="AlphaFoldDB" id="C1EGA6"/>
<accession>C1EGA6</accession>
<dbReference type="InParanoid" id="C1EGA6"/>
<feature type="compositionally biased region" description="Low complexity" evidence="4">
    <location>
        <begin position="1"/>
        <end position="18"/>
    </location>
</feature>
<evidence type="ECO:0000256" key="3">
    <source>
        <dbReference type="PROSITE-ProRule" id="PRU00277"/>
    </source>
</evidence>
<organism evidence="6 7">
    <name type="scientific">Micromonas commoda (strain RCC299 / NOUM17 / CCMP2709)</name>
    <name type="common">Picoplanktonic green alga</name>
    <dbReference type="NCBI Taxonomy" id="296587"/>
    <lineage>
        <taxon>Eukaryota</taxon>
        <taxon>Viridiplantae</taxon>
        <taxon>Chlorophyta</taxon>
        <taxon>Mamiellophyceae</taxon>
        <taxon>Mamiellales</taxon>
        <taxon>Mamiellaceae</taxon>
        <taxon>Micromonas</taxon>
    </lineage>
</organism>
<dbReference type="InterPro" id="IPR001179">
    <property type="entry name" value="PPIase_FKBP_dom"/>
</dbReference>
<keyword evidence="2" id="KW-0802">TPR repeat</keyword>
<dbReference type="Pfam" id="PF00254">
    <property type="entry name" value="FKBP_C"/>
    <property type="match status" value="1"/>
</dbReference>
<keyword evidence="1" id="KW-0677">Repeat</keyword>
<dbReference type="InterPro" id="IPR011990">
    <property type="entry name" value="TPR-like_helical_dom_sf"/>
</dbReference>
<feature type="region of interest" description="Disordered" evidence="4">
    <location>
        <begin position="1"/>
        <end position="38"/>
    </location>
</feature>
<dbReference type="InterPro" id="IPR050754">
    <property type="entry name" value="FKBP4/5/8-like"/>
</dbReference>
<dbReference type="FunCoup" id="C1EGA6">
    <property type="interactions" value="99"/>
</dbReference>
<keyword evidence="7" id="KW-1185">Reference proteome</keyword>
<evidence type="ECO:0000259" key="5">
    <source>
        <dbReference type="PROSITE" id="PS50059"/>
    </source>
</evidence>
<dbReference type="PROSITE" id="PS50059">
    <property type="entry name" value="FKBP_PPIASE"/>
    <property type="match status" value="1"/>
</dbReference>
<dbReference type="PANTHER" id="PTHR46512:SF12">
    <property type="entry name" value="PEPTIDYLPROLYL ISOMERASE"/>
    <property type="match status" value="1"/>
</dbReference>
<dbReference type="InterPro" id="IPR046357">
    <property type="entry name" value="PPIase_dom_sf"/>
</dbReference>
<dbReference type="OMA" id="YHSPATK"/>
<proteinExistence type="predicted"/>
<sequence length="421" mass="46431">MGDSGAADAAASRAESGSTASSRAEVERARWNPRLGDDTAPLVGEWKYPLDKPHGPVMCTSRRVRTGGHPGVDKQIMREGSAAERTPKDGDTCFVHYDMWQLNASGEEVWSTRRESEPHQIVVGKAIPASDGKRRHHPALYECVRAMVPGERALFRVPPELCYGEAGNFSFPAVPPSCWMLVDVELIGAKRGETMERADMLYEERIERVKSHRTKGNELFRGGDVASAAREYEMSLSFLTDDMMMQLFGAYLDEAEGEKLPAHLNLCACYLKMERHHDAVDQAGRALGVDPTNAKAFYRRGKARRALGQDEAARADLLKALGFSEGASDPAIERELASLDGEERRSNHARRGVWRGLFDPNDDTGVDADGAKKRLDDVDEAGKKPKKGDEAGGRGKRFFGRLLERLGFVSDVLTSDRGTHT</sequence>
<dbReference type="EC" id="5.2.1.8" evidence="3"/>
<dbReference type="SUPFAM" id="SSF48452">
    <property type="entry name" value="TPR-like"/>
    <property type="match status" value="1"/>
</dbReference>
<dbReference type="RefSeq" id="XP_002505731.1">
    <property type="nucleotide sequence ID" value="XM_002505685.1"/>
</dbReference>
<dbReference type="STRING" id="296587.C1EGA6"/>
<dbReference type="InterPro" id="IPR019734">
    <property type="entry name" value="TPR_rpt"/>
</dbReference>
<feature type="domain" description="PPIase FKBP-type" evidence="5">
    <location>
        <begin position="90"/>
        <end position="190"/>
    </location>
</feature>
<dbReference type="PANTHER" id="PTHR46512">
    <property type="entry name" value="PEPTIDYLPROLYL ISOMERASE"/>
    <property type="match status" value="1"/>
</dbReference>
<dbReference type="OrthoDB" id="433738at2759"/>
<gene>
    <name evidence="6" type="ORF">MICPUN_109364</name>
</gene>
<dbReference type="SUPFAM" id="SSF54534">
    <property type="entry name" value="FKBP-like"/>
    <property type="match status" value="1"/>
</dbReference>